<dbReference type="Gene3D" id="3.90.25.10">
    <property type="entry name" value="UDP-galactose 4-epimerase, domain 1"/>
    <property type="match status" value="1"/>
</dbReference>
<dbReference type="InterPro" id="IPR016040">
    <property type="entry name" value="NAD(P)-bd_dom"/>
</dbReference>
<evidence type="ECO:0000313" key="6">
    <source>
        <dbReference type="EMBL" id="KAE8414362.1"/>
    </source>
</evidence>
<dbReference type="Gene3D" id="3.40.50.720">
    <property type="entry name" value="NAD(P)-binding Rossmann-like Domain"/>
    <property type="match status" value="1"/>
</dbReference>
<dbReference type="InterPro" id="IPR036291">
    <property type="entry name" value="NAD(P)-bd_dom_sf"/>
</dbReference>
<evidence type="ECO:0000313" key="7">
    <source>
        <dbReference type="Proteomes" id="UP000325395"/>
    </source>
</evidence>
<reference evidence="6 7" key="1">
    <citation type="submission" date="2019-04" db="EMBL/GenBank/DDBJ databases">
        <authorList>
            <consortium name="DOE Joint Genome Institute"/>
            <person name="Mondo S."/>
            <person name="Kjaerbolling I."/>
            <person name="Vesth T."/>
            <person name="Frisvad J.C."/>
            <person name="Nybo J.L."/>
            <person name="Theobald S."/>
            <person name="Kildgaard S."/>
            <person name="Isbrandt T."/>
            <person name="Kuo A."/>
            <person name="Sato A."/>
            <person name="Lyhne E.K."/>
            <person name="Kogle M.E."/>
            <person name="Wiebenga A."/>
            <person name="Kun R.S."/>
            <person name="Lubbers R.J."/>
            <person name="Makela M.R."/>
            <person name="Barry K."/>
            <person name="Chovatia M."/>
            <person name="Clum A."/>
            <person name="Daum C."/>
            <person name="Haridas S."/>
            <person name="He G."/>
            <person name="LaButti K."/>
            <person name="Lipzen A."/>
            <person name="Riley R."/>
            <person name="Salamov A."/>
            <person name="Simmons B.A."/>
            <person name="Magnuson J.K."/>
            <person name="Henrissat B."/>
            <person name="Mortensen U.H."/>
            <person name="Larsen T.O."/>
            <person name="Devries R.P."/>
            <person name="Grigoriev I.V."/>
            <person name="Machida M."/>
            <person name="Baker S.E."/>
            <person name="Andersen M.R."/>
            <person name="Cantor M.N."/>
            <person name="Hua S.X."/>
        </authorList>
    </citation>
    <scope>NUCLEOTIDE SEQUENCE [LARGE SCALE GENOMIC DNA]</scope>
    <source>
        <strain evidence="6 7">CBS 117616</strain>
    </source>
</reference>
<comment type="similarity">
    <text evidence="2">Belongs to the NAD(P)-dependent epimerase/dehydratase family. GDP-mannose 4,6-dehydratase subfamily.</text>
</comment>
<keyword evidence="7" id="KW-1185">Reference proteome</keyword>
<evidence type="ECO:0000256" key="1">
    <source>
        <dbReference type="ARBA" id="ARBA00001937"/>
    </source>
</evidence>
<proteinExistence type="inferred from homology"/>
<organism evidence="6 7">
    <name type="scientific">Aspergillus pseudocaelatus</name>
    <dbReference type="NCBI Taxonomy" id="1825620"/>
    <lineage>
        <taxon>Eukaryota</taxon>
        <taxon>Fungi</taxon>
        <taxon>Dikarya</taxon>
        <taxon>Ascomycota</taxon>
        <taxon>Pezizomycotina</taxon>
        <taxon>Eurotiomycetes</taxon>
        <taxon>Eurotiomycetidae</taxon>
        <taxon>Eurotiales</taxon>
        <taxon>Aspergillaceae</taxon>
        <taxon>Aspergillus</taxon>
        <taxon>Aspergillus subgen. Circumdati</taxon>
    </lineage>
</organism>
<dbReference type="InterPro" id="IPR006368">
    <property type="entry name" value="GDP_Man_deHydtase"/>
</dbReference>
<dbReference type="SUPFAM" id="SSF51735">
    <property type="entry name" value="NAD(P)-binding Rossmann-fold domains"/>
    <property type="match status" value="1"/>
</dbReference>
<evidence type="ECO:0000256" key="2">
    <source>
        <dbReference type="ARBA" id="ARBA00009263"/>
    </source>
</evidence>
<dbReference type="EC" id="4.2.1.47" evidence="3"/>
<comment type="cofactor">
    <cofactor evidence="1">
        <name>NADP(+)</name>
        <dbReference type="ChEBI" id="CHEBI:58349"/>
    </cofactor>
</comment>
<keyword evidence="4" id="KW-0456">Lyase</keyword>
<gene>
    <name evidence="6" type="ORF">BDV36DRAFT_286244</name>
</gene>
<evidence type="ECO:0000256" key="3">
    <source>
        <dbReference type="ARBA" id="ARBA00011989"/>
    </source>
</evidence>
<dbReference type="PANTHER" id="PTHR43715">
    <property type="entry name" value="GDP-MANNOSE 4,6-DEHYDRATASE"/>
    <property type="match status" value="1"/>
</dbReference>
<accession>A0ABQ6WB40</accession>
<name>A0ABQ6WB40_9EURO</name>
<evidence type="ECO:0000259" key="5">
    <source>
        <dbReference type="Pfam" id="PF16363"/>
    </source>
</evidence>
<evidence type="ECO:0000256" key="4">
    <source>
        <dbReference type="ARBA" id="ARBA00023239"/>
    </source>
</evidence>
<dbReference type="CDD" id="cd05260">
    <property type="entry name" value="GDP_MD_SDR_e"/>
    <property type="match status" value="1"/>
</dbReference>
<dbReference type="PANTHER" id="PTHR43715:SF1">
    <property type="entry name" value="GDP-MANNOSE 4,6 DEHYDRATASE"/>
    <property type="match status" value="1"/>
</dbReference>
<dbReference type="EMBL" id="ML735787">
    <property type="protein sequence ID" value="KAE8414362.1"/>
    <property type="molecule type" value="Genomic_DNA"/>
</dbReference>
<protein>
    <recommendedName>
        <fullName evidence="3">GDP-mannose 4,6-dehydratase</fullName>
        <ecNumber evidence="3">4.2.1.47</ecNumber>
    </recommendedName>
</protein>
<feature type="domain" description="NAD(P)-binding" evidence="5">
    <location>
        <begin position="33"/>
        <end position="361"/>
    </location>
</feature>
<dbReference type="Pfam" id="PF16363">
    <property type="entry name" value="GDP_Man_Dehyd"/>
    <property type="match status" value="1"/>
</dbReference>
<sequence length="382" mass="42509">MGKIAPRCQNQLHTGIPRLRWHSSCRLRRSGCIGGQDGSYLCELLLEKGYCVHGILRHRTTADYAPLALSYVLAAAEEFPNKVVLHPGDILDPYFLLRLFRDHSYSEVYHLAAQSHVGTSFDLQLHTSDVNALGTLRLIQTILALRQESKIKFYNACSSEVFGETRDGCQDESTPFRPVSPYAAAKAFSFWVTSSARKAHGLFAVNGILFNHESPRRGLDFVTRKITFGVAQIHVGCTTCITLGNLDARRDWGHAIDYMRGVFAIMMQDVPDDYVIATGETRSVREFVVAACRVVGIELRWRGTGDQEVGVDADTGAIRVRVDPALYRPAEVPFLHGSARKATTRLGWTPQVSFEALVKEMVESDLALVRGRPAKLRMASKL</sequence>
<dbReference type="Proteomes" id="UP000325395">
    <property type="component" value="Unassembled WGS sequence"/>
</dbReference>